<keyword evidence="4" id="KW-1185">Reference proteome</keyword>
<organism evidence="2 3">
    <name type="scientific">Alkalibacterium putridalgicola</name>
    <dbReference type="NCBI Taxonomy" id="426703"/>
    <lineage>
        <taxon>Bacteria</taxon>
        <taxon>Bacillati</taxon>
        <taxon>Bacillota</taxon>
        <taxon>Bacilli</taxon>
        <taxon>Lactobacillales</taxon>
        <taxon>Carnobacteriaceae</taxon>
        <taxon>Alkalibacterium</taxon>
    </lineage>
</organism>
<dbReference type="AlphaFoldDB" id="A0A1H7TBI2"/>
<dbReference type="RefSeq" id="WP_091487833.1">
    <property type="nucleotide sequence ID" value="NZ_BJUX01000013.1"/>
</dbReference>
<name>A0A1H7TBI2_9LACT</name>
<protein>
    <submittedName>
        <fullName evidence="2">Uncharacterized protein</fullName>
    </submittedName>
</protein>
<dbReference type="STRING" id="426703.SAMN04488100_11170"/>
<reference evidence="1 4" key="2">
    <citation type="submission" date="2019-07" db="EMBL/GenBank/DDBJ databases">
        <title>Whole genome shotgun sequence of Alkalibacterium putridalgicola NBRC 103243.</title>
        <authorList>
            <person name="Hosoyama A."/>
            <person name="Uohara A."/>
            <person name="Ohji S."/>
            <person name="Ichikawa N."/>
        </authorList>
    </citation>
    <scope>NUCLEOTIDE SEQUENCE [LARGE SCALE GENOMIC DNA]</scope>
    <source>
        <strain evidence="1 4">NBRC 103243</strain>
    </source>
</reference>
<accession>A0A1H7TBI2</accession>
<dbReference type="Proteomes" id="UP000321425">
    <property type="component" value="Unassembled WGS sequence"/>
</dbReference>
<evidence type="ECO:0000313" key="3">
    <source>
        <dbReference type="Proteomes" id="UP000198548"/>
    </source>
</evidence>
<proteinExistence type="predicted"/>
<evidence type="ECO:0000313" key="4">
    <source>
        <dbReference type="Proteomes" id="UP000321425"/>
    </source>
</evidence>
<dbReference type="Proteomes" id="UP000198548">
    <property type="component" value="Unassembled WGS sequence"/>
</dbReference>
<sequence>MELWMAAGILLALSVLLFIYSFTQKQEKEQAYKELEEFSLTTTRSMYDLNKRVKALESELGIESLEHMLPQRVTQLNKDNIITMFTKGYPTEAISQQLNIASTSVQEIIDAYVEEGIRA</sequence>
<dbReference type="OrthoDB" id="2166966at2"/>
<dbReference type="EMBL" id="FOBL01000011">
    <property type="protein sequence ID" value="SEL81885.1"/>
    <property type="molecule type" value="Genomic_DNA"/>
</dbReference>
<dbReference type="EMBL" id="BJUX01000013">
    <property type="protein sequence ID" value="GEK89288.1"/>
    <property type="molecule type" value="Genomic_DNA"/>
</dbReference>
<gene>
    <name evidence="1" type="ORF">APU01nite_13270</name>
    <name evidence="2" type="ORF">SAMN04488100_11170</name>
</gene>
<evidence type="ECO:0000313" key="2">
    <source>
        <dbReference type="EMBL" id="SEL81885.1"/>
    </source>
</evidence>
<evidence type="ECO:0000313" key="1">
    <source>
        <dbReference type="EMBL" id="GEK89288.1"/>
    </source>
</evidence>
<reference evidence="2 3" key="1">
    <citation type="submission" date="2016-10" db="EMBL/GenBank/DDBJ databases">
        <authorList>
            <person name="de Groot N.N."/>
        </authorList>
    </citation>
    <scope>NUCLEOTIDE SEQUENCE [LARGE SCALE GENOMIC DNA]</scope>
    <source>
        <strain evidence="2 3">DSM 19182</strain>
    </source>
</reference>